<comment type="caution">
    <text evidence="6">The sequence shown here is derived from an EMBL/GenBank/DDBJ whole genome shotgun (WGS) entry which is preliminary data.</text>
</comment>
<feature type="region of interest" description="Disordered" evidence="4">
    <location>
        <begin position="252"/>
        <end position="272"/>
    </location>
</feature>
<organism evidence="6 7">
    <name type="scientific">Pseudolycoriella hygida</name>
    <dbReference type="NCBI Taxonomy" id="35572"/>
    <lineage>
        <taxon>Eukaryota</taxon>
        <taxon>Metazoa</taxon>
        <taxon>Ecdysozoa</taxon>
        <taxon>Arthropoda</taxon>
        <taxon>Hexapoda</taxon>
        <taxon>Insecta</taxon>
        <taxon>Pterygota</taxon>
        <taxon>Neoptera</taxon>
        <taxon>Endopterygota</taxon>
        <taxon>Diptera</taxon>
        <taxon>Nematocera</taxon>
        <taxon>Sciaroidea</taxon>
        <taxon>Sciaridae</taxon>
        <taxon>Pseudolycoriella</taxon>
    </lineage>
</organism>
<dbReference type="GO" id="GO:0010124">
    <property type="term" value="P:phenylacetate catabolic process"/>
    <property type="evidence" value="ECO:0007669"/>
    <property type="project" value="TreeGrafter"/>
</dbReference>
<keyword evidence="7" id="KW-1185">Reference proteome</keyword>
<dbReference type="PANTHER" id="PTHR43853:SF8">
    <property type="entry name" value="3-KETOACYL-COA THIOLASE, PEROXISOMAL"/>
    <property type="match status" value="1"/>
</dbReference>
<dbReference type="Pfam" id="PF02803">
    <property type="entry name" value="Thiolase_C"/>
    <property type="match status" value="1"/>
</dbReference>
<proteinExistence type="predicted"/>
<dbReference type="AlphaFoldDB" id="A0A9Q0NB96"/>
<keyword evidence="2" id="KW-0276">Fatty acid metabolism</keyword>
<evidence type="ECO:0000313" key="6">
    <source>
        <dbReference type="EMBL" id="KAJ6646782.1"/>
    </source>
</evidence>
<evidence type="ECO:0000256" key="4">
    <source>
        <dbReference type="SAM" id="MobiDB-lite"/>
    </source>
</evidence>
<feature type="domain" description="Thiolase C-terminal" evidence="5">
    <location>
        <begin position="686"/>
        <end position="756"/>
    </location>
</feature>
<dbReference type="InterPro" id="IPR050215">
    <property type="entry name" value="Thiolase-like_sf_Thiolase"/>
</dbReference>
<dbReference type="GO" id="GO:0006635">
    <property type="term" value="P:fatty acid beta-oxidation"/>
    <property type="evidence" value="ECO:0007669"/>
    <property type="project" value="TreeGrafter"/>
</dbReference>
<evidence type="ECO:0000256" key="2">
    <source>
        <dbReference type="ARBA" id="ARBA00022832"/>
    </source>
</evidence>
<dbReference type="EMBL" id="WJQU01000001">
    <property type="protein sequence ID" value="KAJ6646782.1"/>
    <property type="molecule type" value="Genomic_DNA"/>
</dbReference>
<evidence type="ECO:0000256" key="1">
    <source>
        <dbReference type="ARBA" id="ARBA00012705"/>
    </source>
</evidence>
<gene>
    <name evidence="6" type="primary">phaA_0</name>
    <name evidence="6" type="ORF">Bhyg_01996</name>
</gene>
<keyword evidence="3" id="KW-0443">Lipid metabolism</keyword>
<dbReference type="InterPro" id="IPR016039">
    <property type="entry name" value="Thiolase-like"/>
</dbReference>
<dbReference type="Gene3D" id="3.40.47.10">
    <property type="match status" value="1"/>
</dbReference>
<feature type="compositionally biased region" description="Basic and acidic residues" evidence="4">
    <location>
        <begin position="254"/>
        <end position="263"/>
    </location>
</feature>
<sequence length="921" mass="105062">CLFVAMSVVPIGRFLIHVTESENEFVVRVVTLDSREGYVGKITKAYLTEIANSLEIPVEEYISESIKAVTVIDGLSNFVYTFENSHLSEILKKFIYERKFFTKHEFNLRMKKHNFGPIESNTNLPLITAEMLQTDSIKASATEMLTFFSHFGFMIGDLVVDHNCPEWRVYLMMREIVSIIRQKHIPSEQIQKKYCCEMPLNESVQTTKFAHLNGVTFKPGYVAQVGTDTDETPKFALIIEIILNGEEILLGTRSEPEPSKNDHTSSASSSNPNALCVIPKPFTALKEGTWLKNRPKQDVFKLLVDTYRMRMEDDYVFNGDVDEESLYGGASVESALHHFKKFMNKMIRLDATRKTKLLPNWWSKNSLKECLAFAATDDFSNVGYAAEKSDIQEHYCQNDMPMQLRMFSEMIDGTKTAGQSCEGMLQIQMTRCLFVAMSVVPIGRFLIHVTESENEFVVRVVTLDSREGYVGKITKAYLTEIANSLEIPVEEYISESIKAVTVIDGLSNFVYTFENSHLSEILKKFIYERKFFTKHEFNLRMKKHNFGPIESNTNLPLITAEMLQTDSIKASATEMLTFFSHFGFMIGDLVVDHNCPEWRVYLMMREIVSIIRQKHIPSEQIQKKYCCEMPLNESVQTTKFAHLNGVTFKPGYVAQVGTDTDETPKFALIIEIILNGEEILLGLEGDPSIMGIAPVPASNKALKKASWRVENLEVIEVNEAFAAQTVYVNQQMKWDVSKVNMNGEAIAVGHPIGARILTSSASPSNPNAVCYIPKPFTALKEGTWLKNRPKEDVFKLLVDTYRLRIYDSFKRKFEEEGSFYGASIERALNHFEKFMNKLMQLKKLLPDWWSKDSLKECLAFAATDDFSNVGIKVVEGSDIEHHYSQHHILPQLRFFSEHIEETKCCAEVSITFVQLLIMEDN</sequence>
<feature type="non-terminal residue" evidence="6">
    <location>
        <position position="921"/>
    </location>
</feature>
<dbReference type="OrthoDB" id="8192078at2759"/>
<dbReference type="GO" id="GO:0003985">
    <property type="term" value="F:acetyl-CoA C-acetyltransferase activity"/>
    <property type="evidence" value="ECO:0007669"/>
    <property type="project" value="UniProtKB-EC"/>
</dbReference>
<accession>A0A9Q0NB96</accession>
<dbReference type="PANTHER" id="PTHR43853">
    <property type="entry name" value="3-KETOACYL-COA THIOLASE, PEROXISOMAL"/>
    <property type="match status" value="1"/>
</dbReference>
<evidence type="ECO:0000256" key="3">
    <source>
        <dbReference type="ARBA" id="ARBA00023098"/>
    </source>
</evidence>
<dbReference type="Proteomes" id="UP001151699">
    <property type="component" value="Chromosome A"/>
</dbReference>
<name>A0A9Q0NB96_9DIPT</name>
<evidence type="ECO:0000259" key="5">
    <source>
        <dbReference type="Pfam" id="PF02803"/>
    </source>
</evidence>
<evidence type="ECO:0000313" key="7">
    <source>
        <dbReference type="Proteomes" id="UP001151699"/>
    </source>
</evidence>
<dbReference type="EC" id="2.3.1.9" evidence="1"/>
<dbReference type="SUPFAM" id="SSF53901">
    <property type="entry name" value="Thiolase-like"/>
    <property type="match status" value="1"/>
</dbReference>
<reference evidence="6" key="1">
    <citation type="submission" date="2022-07" db="EMBL/GenBank/DDBJ databases">
        <authorList>
            <person name="Trinca V."/>
            <person name="Uliana J.V.C."/>
            <person name="Torres T.T."/>
            <person name="Ward R.J."/>
            <person name="Monesi N."/>
        </authorList>
    </citation>
    <scope>NUCLEOTIDE SEQUENCE</scope>
    <source>
        <strain evidence="6">HSMRA1968</strain>
        <tissue evidence="6">Whole embryos</tissue>
    </source>
</reference>
<dbReference type="InterPro" id="IPR020617">
    <property type="entry name" value="Thiolase_C"/>
</dbReference>
<protein>
    <recommendedName>
        <fullName evidence="1">acetyl-CoA C-acetyltransferase</fullName>
        <ecNumber evidence="1">2.3.1.9</ecNumber>
    </recommendedName>
</protein>